<accession>A0A9P4WWH6</accession>
<gene>
    <name evidence="3" type="primary">MRE11_1</name>
    <name evidence="3" type="ORF">E8E12_005379</name>
</gene>
<feature type="region of interest" description="Disordered" evidence="2">
    <location>
        <begin position="983"/>
        <end position="1002"/>
    </location>
</feature>
<evidence type="ECO:0000256" key="2">
    <source>
        <dbReference type="SAM" id="MobiDB-lite"/>
    </source>
</evidence>
<feature type="compositionally biased region" description="Polar residues" evidence="2">
    <location>
        <begin position="549"/>
        <end position="583"/>
    </location>
</feature>
<organism evidence="3 4">
    <name type="scientific">Didymella heteroderae</name>
    <dbReference type="NCBI Taxonomy" id="1769908"/>
    <lineage>
        <taxon>Eukaryota</taxon>
        <taxon>Fungi</taxon>
        <taxon>Dikarya</taxon>
        <taxon>Ascomycota</taxon>
        <taxon>Pezizomycotina</taxon>
        <taxon>Dothideomycetes</taxon>
        <taxon>Pleosporomycetidae</taxon>
        <taxon>Pleosporales</taxon>
        <taxon>Pleosporineae</taxon>
        <taxon>Didymellaceae</taxon>
        <taxon>Didymella</taxon>
    </lineage>
</organism>
<proteinExistence type="predicted"/>
<feature type="compositionally biased region" description="Basic and acidic residues" evidence="2">
    <location>
        <begin position="953"/>
        <end position="969"/>
    </location>
</feature>
<dbReference type="AlphaFoldDB" id="A0A9P4WWH6"/>
<evidence type="ECO:0000256" key="1">
    <source>
        <dbReference type="SAM" id="Coils"/>
    </source>
</evidence>
<feature type="compositionally biased region" description="Basic and acidic residues" evidence="2">
    <location>
        <begin position="931"/>
        <end position="942"/>
    </location>
</feature>
<sequence>MAPAYKVEELLALRDSVSESAVSLDKFADEEVIKEHVLRPTASAQLIGRRSDRSLRAFVPRAAVPEAPREITQEVVPASVPPTTNKRPSPSPSVKRGKAERLLKEHGSPPGLRVTAGGRIVPGDLPPLGARPIFNIYNPHALRASPGNMMAAQSYPAPNSTARIEIIGGQPVVVVGDRLFALPPVNSGPAVPTAAPAGNEILAEHINDSAPHSNQGTLSGLSFDPSRTNSQTPFAGLDLSTLKTQQGIKKQELRTVEQTEVLQSGHQTESWRASMIEKKKNLIVELDALRKQIFALESDRATANAPPSPLGAVATPAPMTSFMPHYQQSLTQSVYGYPATNPYAPTMVFPPGFSAFSSFPSVEPAPFVQPAVNPLPHSPGSSNRRSHAIEIKPPNENSKKPALDPKSPTYEPKGNIVIGTGPTGSPTPSPNKQSPWRQQESSQSDVQPDRTLSRKPSLSSVDTTDFFPTNTHEHSSTRLAPTSSTQQPARDENKIVPATPEKSWPASPWNEGNTSRARNEEPAPKIGPWPDAFGKPQSLSPLKQEAVNHKSTASHSRALQTASKLRSTASSTMPSQDQHQQRTATEDLWPFNMPKAVAHIPSTYQEGYQAGYDHVGMPDSPEVLQGYVQGLLAFLADSFNNRCNSTSAQESQTQTVDSRMPSLHGLIASSTPHDSAISMTFNRSDAPVGSQENVRADPGNGTMTSRRDSAYSPQGIIRNAPASLPPGIEFTQEPRRLNDPIAKYPNPAGLFPERMSNGYRTVSYLNPEIETSKALEKGTAPRSALQVTNNGFSPQFSSNQLTDRTNASPQAMQRSYSIYKEAGPIPFGGNGMPAARPFANSRVSGLDGAMDDLADLVMGTSVEERRSLVSRSAQSAAASMSADDEELGASCFKPSSGKGKQKVAASPTKPTASAPEPTASSHANVPSSPKKSGEHSPAKAKLEQVTNKFRRGKKEDPRGMSSEEKVKRSEKWRKRFQYIKDVEQEEIREYRDEEKRRSGGRR</sequence>
<feature type="region of interest" description="Disordered" evidence="2">
    <location>
        <begin position="69"/>
        <end position="118"/>
    </location>
</feature>
<feature type="compositionally biased region" description="Polar residues" evidence="2">
    <location>
        <begin position="210"/>
        <end position="230"/>
    </location>
</feature>
<feature type="compositionally biased region" description="Polar residues" evidence="2">
    <location>
        <begin position="454"/>
        <end position="470"/>
    </location>
</feature>
<feature type="compositionally biased region" description="Basic and acidic residues" evidence="2">
    <location>
        <begin position="97"/>
        <end position="107"/>
    </location>
</feature>
<feature type="region of interest" description="Disordered" evidence="2">
    <location>
        <begin position="878"/>
        <end position="975"/>
    </location>
</feature>
<feature type="coiled-coil region" evidence="1">
    <location>
        <begin position="272"/>
        <end position="299"/>
    </location>
</feature>
<evidence type="ECO:0000313" key="3">
    <source>
        <dbReference type="EMBL" id="KAF3043408.1"/>
    </source>
</evidence>
<keyword evidence="4" id="KW-1185">Reference proteome</keyword>
<name>A0A9P4WWH6_9PLEO</name>
<feature type="compositionally biased region" description="Low complexity" evidence="2">
    <location>
        <begin position="904"/>
        <end position="923"/>
    </location>
</feature>
<reference evidence="3" key="1">
    <citation type="submission" date="2019-04" db="EMBL/GenBank/DDBJ databases">
        <title>Sequencing of skin fungus with MAO and IRED activity.</title>
        <authorList>
            <person name="Marsaioli A.J."/>
            <person name="Bonatto J.M.C."/>
            <person name="Reis Junior O."/>
        </authorList>
    </citation>
    <scope>NUCLEOTIDE SEQUENCE</scope>
    <source>
        <strain evidence="3">28M1</strain>
    </source>
</reference>
<protein>
    <submittedName>
        <fullName evidence="3">Meiotic recombination</fullName>
    </submittedName>
</protein>
<dbReference type="OrthoDB" id="30417at2759"/>
<feature type="region of interest" description="Disordered" evidence="2">
    <location>
        <begin position="681"/>
        <end position="709"/>
    </location>
</feature>
<feature type="compositionally biased region" description="Polar residues" evidence="2">
    <location>
        <begin position="477"/>
        <end position="488"/>
    </location>
</feature>
<feature type="region of interest" description="Disordered" evidence="2">
    <location>
        <begin position="370"/>
        <end position="583"/>
    </location>
</feature>
<dbReference type="Proteomes" id="UP000758155">
    <property type="component" value="Unassembled WGS sequence"/>
</dbReference>
<feature type="region of interest" description="Disordered" evidence="2">
    <location>
        <begin position="209"/>
        <end position="230"/>
    </location>
</feature>
<keyword evidence="1" id="KW-0175">Coiled coil</keyword>
<feature type="compositionally biased region" description="Polar residues" evidence="2">
    <location>
        <begin position="431"/>
        <end position="446"/>
    </location>
</feature>
<evidence type="ECO:0000313" key="4">
    <source>
        <dbReference type="Proteomes" id="UP000758155"/>
    </source>
</evidence>
<comment type="caution">
    <text evidence="3">The sequence shown here is derived from an EMBL/GenBank/DDBJ whole genome shotgun (WGS) entry which is preliminary data.</text>
</comment>
<dbReference type="EMBL" id="SWKV01000012">
    <property type="protein sequence ID" value="KAF3043408.1"/>
    <property type="molecule type" value="Genomic_DNA"/>
</dbReference>